<keyword evidence="6" id="KW-0902">Two-component regulatory system</keyword>
<gene>
    <name evidence="11" type="ORF">NLF92_11725</name>
</gene>
<dbReference type="SMART" id="SM00387">
    <property type="entry name" value="HATPase_c"/>
    <property type="match status" value="1"/>
</dbReference>
<keyword evidence="8" id="KW-1133">Transmembrane helix</keyword>
<keyword evidence="12" id="KW-1185">Reference proteome</keyword>
<feature type="domain" description="Response regulatory" evidence="10">
    <location>
        <begin position="639"/>
        <end position="752"/>
    </location>
</feature>
<dbReference type="Gene3D" id="1.10.287.130">
    <property type="match status" value="1"/>
</dbReference>
<dbReference type="AlphaFoldDB" id="A0AA41WZZ7"/>
<dbReference type="PANTHER" id="PTHR43047">
    <property type="entry name" value="TWO-COMPONENT HISTIDINE PROTEIN KINASE"/>
    <property type="match status" value="1"/>
</dbReference>
<dbReference type="EC" id="2.7.13.3" evidence="2"/>
<dbReference type="Pfam" id="PF00072">
    <property type="entry name" value="Response_reg"/>
    <property type="match status" value="1"/>
</dbReference>
<dbReference type="InterPro" id="IPR036890">
    <property type="entry name" value="HATPase_C_sf"/>
</dbReference>
<dbReference type="Proteomes" id="UP001165413">
    <property type="component" value="Unassembled WGS sequence"/>
</dbReference>
<dbReference type="PROSITE" id="PS50110">
    <property type="entry name" value="RESPONSE_REGULATORY"/>
    <property type="match status" value="1"/>
</dbReference>
<dbReference type="CDD" id="cd17546">
    <property type="entry name" value="REC_hyHK_CKI1_RcsC-like"/>
    <property type="match status" value="1"/>
</dbReference>
<keyword evidence="5" id="KW-0418">Kinase</keyword>
<dbReference type="InterPro" id="IPR011006">
    <property type="entry name" value="CheY-like_superfamily"/>
</dbReference>
<protein>
    <recommendedName>
        <fullName evidence="2">histidine kinase</fullName>
        <ecNumber evidence="2">2.7.13.3</ecNumber>
    </recommendedName>
</protein>
<comment type="caution">
    <text evidence="11">The sequence shown here is derived from an EMBL/GenBank/DDBJ whole genome shotgun (WGS) entry which is preliminary data.</text>
</comment>
<dbReference type="SUPFAM" id="SSF55874">
    <property type="entry name" value="ATPase domain of HSP90 chaperone/DNA topoisomerase II/histidine kinase"/>
    <property type="match status" value="1"/>
</dbReference>
<evidence type="ECO:0000256" key="2">
    <source>
        <dbReference type="ARBA" id="ARBA00012438"/>
    </source>
</evidence>
<dbReference type="InterPro" id="IPR036097">
    <property type="entry name" value="HisK_dim/P_sf"/>
</dbReference>
<evidence type="ECO:0000259" key="10">
    <source>
        <dbReference type="PROSITE" id="PS50110"/>
    </source>
</evidence>
<evidence type="ECO:0000256" key="6">
    <source>
        <dbReference type="ARBA" id="ARBA00023012"/>
    </source>
</evidence>
<evidence type="ECO:0000313" key="12">
    <source>
        <dbReference type="Proteomes" id="UP001165413"/>
    </source>
</evidence>
<comment type="catalytic activity">
    <reaction evidence="1">
        <text>ATP + protein L-histidine = ADP + protein N-phospho-L-histidine.</text>
        <dbReference type="EC" id="2.7.13.3"/>
    </reaction>
</comment>
<dbReference type="CDD" id="cd00082">
    <property type="entry name" value="HisKA"/>
    <property type="match status" value="1"/>
</dbReference>
<evidence type="ECO:0000256" key="5">
    <source>
        <dbReference type="ARBA" id="ARBA00022777"/>
    </source>
</evidence>
<dbReference type="RefSeq" id="WP_254102176.1">
    <property type="nucleotide sequence ID" value="NZ_JANATA010000026.1"/>
</dbReference>
<dbReference type="InterPro" id="IPR005467">
    <property type="entry name" value="His_kinase_dom"/>
</dbReference>
<keyword evidence="8" id="KW-0472">Membrane</keyword>
<dbReference type="Gene3D" id="3.30.565.10">
    <property type="entry name" value="Histidine kinase-like ATPase, C-terminal domain"/>
    <property type="match status" value="1"/>
</dbReference>
<keyword evidence="11" id="KW-0067">ATP-binding</keyword>
<dbReference type="SUPFAM" id="SSF52172">
    <property type="entry name" value="CheY-like"/>
    <property type="match status" value="1"/>
</dbReference>
<evidence type="ECO:0000256" key="8">
    <source>
        <dbReference type="SAM" id="Phobius"/>
    </source>
</evidence>
<reference evidence="11" key="1">
    <citation type="submission" date="2022-07" db="EMBL/GenBank/DDBJ databases">
        <title>Characterization of the Novel Bacterium Alteromonas immobilis LMIT006 and Alteromonas gregis LMIT007.</title>
        <authorList>
            <person name="Lin X."/>
        </authorList>
    </citation>
    <scope>NUCLEOTIDE SEQUENCE</scope>
    <source>
        <strain evidence="11">LMIT007</strain>
    </source>
</reference>
<evidence type="ECO:0000256" key="7">
    <source>
        <dbReference type="PROSITE-ProRule" id="PRU00169"/>
    </source>
</evidence>
<evidence type="ECO:0000313" key="11">
    <source>
        <dbReference type="EMBL" id="MCP3429612.1"/>
    </source>
</evidence>
<keyword evidence="3 7" id="KW-0597">Phosphoprotein</keyword>
<feature type="modified residue" description="4-aspartylphosphate" evidence="7">
    <location>
        <position position="688"/>
    </location>
</feature>
<dbReference type="PRINTS" id="PR00344">
    <property type="entry name" value="BCTRLSENSOR"/>
</dbReference>
<name>A0AA41WZZ7_9ALTE</name>
<keyword evidence="8" id="KW-0812">Transmembrane</keyword>
<dbReference type="GO" id="GO:0000155">
    <property type="term" value="F:phosphorelay sensor kinase activity"/>
    <property type="evidence" value="ECO:0007669"/>
    <property type="project" value="InterPro"/>
</dbReference>
<dbReference type="Gene3D" id="3.40.50.2300">
    <property type="match status" value="1"/>
</dbReference>
<dbReference type="InterPro" id="IPR004358">
    <property type="entry name" value="Sig_transdc_His_kin-like_C"/>
</dbReference>
<dbReference type="GO" id="GO:0005524">
    <property type="term" value="F:ATP binding"/>
    <property type="evidence" value="ECO:0007669"/>
    <property type="project" value="UniProtKB-KW"/>
</dbReference>
<evidence type="ECO:0000256" key="3">
    <source>
        <dbReference type="ARBA" id="ARBA00022553"/>
    </source>
</evidence>
<dbReference type="PROSITE" id="PS50109">
    <property type="entry name" value="HIS_KIN"/>
    <property type="match status" value="1"/>
</dbReference>
<dbReference type="Gene3D" id="6.10.340.10">
    <property type="match status" value="1"/>
</dbReference>
<proteinExistence type="predicted"/>
<dbReference type="InterPro" id="IPR003594">
    <property type="entry name" value="HATPase_dom"/>
</dbReference>
<organism evidence="11 12">
    <name type="scientific">Opacimonas viscosa</name>
    <dbReference type="NCBI Taxonomy" id="2961944"/>
    <lineage>
        <taxon>Bacteria</taxon>
        <taxon>Pseudomonadati</taxon>
        <taxon>Pseudomonadota</taxon>
        <taxon>Gammaproteobacteria</taxon>
        <taxon>Alteromonadales</taxon>
        <taxon>Alteromonadaceae</taxon>
        <taxon>Opacimonas</taxon>
    </lineage>
</organism>
<dbReference type="FunFam" id="3.30.565.10:FF:000010">
    <property type="entry name" value="Sensor histidine kinase RcsC"/>
    <property type="match status" value="1"/>
</dbReference>
<dbReference type="Pfam" id="PF00512">
    <property type="entry name" value="HisKA"/>
    <property type="match status" value="1"/>
</dbReference>
<dbReference type="SUPFAM" id="SSF47384">
    <property type="entry name" value="Homodimeric domain of signal transducing histidine kinase"/>
    <property type="match status" value="1"/>
</dbReference>
<evidence type="ECO:0000259" key="9">
    <source>
        <dbReference type="PROSITE" id="PS50109"/>
    </source>
</evidence>
<evidence type="ECO:0000256" key="4">
    <source>
        <dbReference type="ARBA" id="ARBA00022679"/>
    </source>
</evidence>
<dbReference type="CDD" id="cd16922">
    <property type="entry name" value="HATPase_EvgS-ArcB-TorS-like"/>
    <property type="match status" value="1"/>
</dbReference>
<dbReference type="Pfam" id="PF02518">
    <property type="entry name" value="HATPase_c"/>
    <property type="match status" value="1"/>
</dbReference>
<dbReference type="EMBL" id="JANATA010000026">
    <property type="protein sequence ID" value="MCP3429612.1"/>
    <property type="molecule type" value="Genomic_DNA"/>
</dbReference>
<accession>A0AA41WZZ7</accession>
<dbReference type="InterPro" id="IPR001789">
    <property type="entry name" value="Sig_transdc_resp-reg_receiver"/>
</dbReference>
<feature type="domain" description="Histidine kinase" evidence="9">
    <location>
        <begin position="398"/>
        <end position="617"/>
    </location>
</feature>
<dbReference type="SMART" id="SM00448">
    <property type="entry name" value="REC"/>
    <property type="match status" value="1"/>
</dbReference>
<dbReference type="InterPro" id="IPR003661">
    <property type="entry name" value="HisK_dim/P_dom"/>
</dbReference>
<dbReference type="SMART" id="SM00388">
    <property type="entry name" value="HisKA"/>
    <property type="match status" value="1"/>
</dbReference>
<keyword evidence="4" id="KW-0808">Transferase</keyword>
<feature type="transmembrane region" description="Helical" evidence="8">
    <location>
        <begin position="285"/>
        <end position="305"/>
    </location>
</feature>
<keyword evidence="11" id="KW-0547">Nucleotide-binding</keyword>
<sequence>MKLRHSLLGVLIFSTLVPLVLGFYFLVSMVTEQHKKQVEESLSAITQIAKFRILSSAQRIKDNTALITSRTQLRRSLKLFIETNDVAHLQRVQHIINDARSSILNIQEISIYKQNGEPIVSTLSEHVDSKILNNQIVPNIELEDMQGQTVMNSFANLVLDRVNIGFIKVSFTPDFINQIVEQGHDLGDTGEWIVAVRDQNGDALFASPTKYENEGAFKRIVSKDKLRVPITRALAGQDLILWDAVDYAGNKVVASTRYIDEYDWGMVAKIHHEEVLSGLYEIVRVFILVSFVIIASILLVGFFMARLVTKPIENLTEQTVTMKENPKLGLTITTNIDEVKTLGQRFNEMLAVITQMNDSLNDKVKERTVELALANENLAQERQKAEDANTAKSEFIANMSHEIRTPLNSIHGSLQLLDRQPLSESAKGLITNANYSMVSLLNMINDILNFSKIEDDGITLEEIPFNLVAVLETLMSEMYPLAKVKGILFSYTLADDFIDGWMGDPLRLKQVLLNFISNAIKFTDKGTIVIHVSSTEEPKSTLIIKIEDTGRGMSQDFVDKLFDRFTQADTSTTRRYGGTGLGMPISLGLVELMHGDIQVESQLNVGTTITTRLPLTRAISVSRPKQSEQEPVPNLEGKKIVLAEDNEINQAIFCAMMADTKAQVMVAANGKEAIDLHAILKPDIVFLDIQMPVMDGVEACRQMQSSGSDSIFVSITANTAEADIEYYESVGFAHHIGKPVDLNTLYRLLATL</sequence>
<evidence type="ECO:0000256" key="1">
    <source>
        <dbReference type="ARBA" id="ARBA00000085"/>
    </source>
</evidence>
<feature type="transmembrane region" description="Helical" evidence="8">
    <location>
        <begin position="6"/>
        <end position="27"/>
    </location>
</feature>